<reference evidence="2" key="1">
    <citation type="submission" date="2021-03" db="EMBL/GenBank/DDBJ databases">
        <authorList>
            <person name="Tagirdzhanova G."/>
        </authorList>
    </citation>
    <scope>NUCLEOTIDE SEQUENCE</scope>
</reference>
<proteinExistence type="predicted"/>
<evidence type="ECO:0000313" key="2">
    <source>
        <dbReference type="EMBL" id="CAF9924753.1"/>
    </source>
</evidence>
<name>A0A8H3FHS6_9LECA</name>
<sequence>MPQWRPIRRKPEICEDYDVCDSMESNSMESKDEEQALAMMKCKEASSNPQTEQYALVIGEQARGPFYDGQESISLGTSRESTKKAEDKENSHVVAGDREQSPNVSKSQDGTSTSVSDSGELSASSRKHLEAKEGRLVAFQASGKTIASHNIDKDRAEILINKAMAEPADVLRQKFHLN</sequence>
<dbReference type="Proteomes" id="UP000664169">
    <property type="component" value="Unassembled WGS sequence"/>
</dbReference>
<organism evidence="2 3">
    <name type="scientific">Gomphillus americanus</name>
    <dbReference type="NCBI Taxonomy" id="1940652"/>
    <lineage>
        <taxon>Eukaryota</taxon>
        <taxon>Fungi</taxon>
        <taxon>Dikarya</taxon>
        <taxon>Ascomycota</taxon>
        <taxon>Pezizomycotina</taxon>
        <taxon>Lecanoromycetes</taxon>
        <taxon>OSLEUM clade</taxon>
        <taxon>Ostropomycetidae</taxon>
        <taxon>Ostropales</taxon>
        <taxon>Graphidaceae</taxon>
        <taxon>Gomphilloideae</taxon>
        <taxon>Gomphillus</taxon>
    </lineage>
</organism>
<accession>A0A8H3FHS6</accession>
<evidence type="ECO:0000313" key="3">
    <source>
        <dbReference type="Proteomes" id="UP000664169"/>
    </source>
</evidence>
<dbReference type="EMBL" id="CAJPDQ010000022">
    <property type="protein sequence ID" value="CAF9924753.1"/>
    <property type="molecule type" value="Genomic_DNA"/>
</dbReference>
<evidence type="ECO:0000256" key="1">
    <source>
        <dbReference type="SAM" id="MobiDB-lite"/>
    </source>
</evidence>
<protein>
    <submittedName>
        <fullName evidence="2">Uncharacterized protein</fullName>
    </submittedName>
</protein>
<gene>
    <name evidence="2" type="ORF">GOMPHAMPRED_003694</name>
</gene>
<comment type="caution">
    <text evidence="2">The sequence shown here is derived from an EMBL/GenBank/DDBJ whole genome shotgun (WGS) entry which is preliminary data.</text>
</comment>
<keyword evidence="3" id="KW-1185">Reference proteome</keyword>
<dbReference type="AlphaFoldDB" id="A0A8H3FHS6"/>
<feature type="compositionally biased region" description="Polar residues" evidence="1">
    <location>
        <begin position="101"/>
        <end position="124"/>
    </location>
</feature>
<feature type="compositionally biased region" description="Basic and acidic residues" evidence="1">
    <location>
        <begin position="80"/>
        <end position="100"/>
    </location>
</feature>
<feature type="region of interest" description="Disordered" evidence="1">
    <location>
        <begin position="66"/>
        <end position="128"/>
    </location>
</feature>